<dbReference type="InterPro" id="IPR036388">
    <property type="entry name" value="WH-like_DNA-bd_sf"/>
</dbReference>
<proteinExistence type="predicted"/>
<dbReference type="Gene3D" id="1.10.10.10">
    <property type="entry name" value="Winged helix-like DNA-binding domain superfamily/Winged helix DNA-binding domain"/>
    <property type="match status" value="1"/>
</dbReference>
<accession>A0AA50KFW1</accession>
<dbReference type="PROSITE" id="PS51688">
    <property type="entry name" value="ICA"/>
    <property type="match status" value="1"/>
</dbReference>
<evidence type="ECO:0000259" key="1">
    <source>
        <dbReference type="PROSITE" id="PS51688"/>
    </source>
</evidence>
<dbReference type="RefSeq" id="WP_306684968.1">
    <property type="nucleotide sequence ID" value="NZ_CP132914.1"/>
</dbReference>
<dbReference type="KEGG" id="sog:RA178_06345"/>
<evidence type="ECO:0000313" key="2">
    <source>
        <dbReference type="EMBL" id="WMB74232.1"/>
    </source>
</evidence>
<feature type="domain" description="Peptidase S74" evidence="1">
    <location>
        <begin position="1436"/>
        <end position="1531"/>
    </location>
</feature>
<dbReference type="Proteomes" id="UP001236800">
    <property type="component" value="Chromosome"/>
</dbReference>
<dbReference type="CDD" id="cd19958">
    <property type="entry name" value="pyocin_knob"/>
    <property type="match status" value="1"/>
</dbReference>
<protein>
    <submittedName>
        <fullName evidence="2">Tail fiber domain-containing protein</fullName>
    </submittedName>
</protein>
<name>A0AA50KFW1_9GAMM</name>
<dbReference type="InterPro" id="IPR030392">
    <property type="entry name" value="S74_ICA"/>
</dbReference>
<sequence length="1533" mass="162698">MLRIRTPNPKPVQPKTAKVIKVLINKEVVIDDKITNTGFEGDVYTMDNEGKASKSLKVLIKKEVPLDESFSTTEMQASSQTVAVLPNVNIGDSIAEHLHSQMEGVLDQVKEVEETILESASKVEASVEEVKVIANDVEKARIEVATNKNLVAADKVIVESTRLEVSDKAKTVEQARKEVELNRDLVASDKTLVQANKNDVVAKHSEVVSKHTEVVSKHVDVVNKHSDVVVKHSEVSSNATNVAANLNTTLSYKQHAEASAKTAGEHKDVAIAQANIATTKANQASSSAGSASNAQSSALASALQAEEFARRAESATAALSGALLEAGNVDLSSGQAPKPLTDVNGNKRACFWKVTVAGVVGGVDYGVGDSIVYSAETNSYYKIDNTESVTSVNGKSGVITLNANDVGAYTKVETDAKDNLKLPLTGGAITGDLKVGSSKFYVEGVNVVGASPTVTRFGDGDFKRELNLNAVGEKIFVQSTEGQRKRVYHEGFKPTAAEVGAYTKAEVDAKDNLKFDKTGGTLSNPSNTILNLAITDQSTQPDSNPRINFTRGDSQDVRIRFNSHDSERVPFGLVIERGTVNTSTSLKSYLQVEGEIYADGNSRVYHTGNKPTSADVGALPLTGGTLTGDVVYKRTRIEGSNIVYRDTAPSCASGLIFKGSDSDNPIVGFGSHWDGSKKAITKAFVVGSGSAWYNGDLLSLSASGELATKTQGVIYGTSKKPTPAEIGAAASVDVWHKNSTYSKIEADGLLNGKLSTSGGTLTNALTIKSNNNSFMGMNIENAGSGWCYLQLKSGGSVSHIAHNSTAVEGAAADSLHLRPKGVAAGSLALQHNSTMMHQTTHGWLKMGSLNATHAHFQTDRPSYHFDKEVKVQGEIYAGGNYNQRVYHQGFKPTPAEIGTVPISGDQTAQNGFLNFIATNYALGNCMYRDIDFASGNNSVTVYNNTGGSGVTHNWETNSLAPNVSKKVIKIVHTPSAGTSPGFGGFITNMSSAANKIFVQVFVAKLDSGREWVTAENSMGVNSKTYWATSNKGTGKWERYVRVTMCGDSGSFSGGGHTYVSGGSSSTFTTYLAEATVYDITNIAAPYNKNNKPTAGEIGAVPISGGTMSGALSVPTGFIVGGANVIGVSGGLARFGDAAHTMNLNVKDGLLQVNNNGTHQRVYHQGFKPTASEIGAANSSHSHDALVTTSITDWNSRTIPSCFVQSSGGANAPEGGWVWGFNMQHGDGYGLQVAGGNRTNRYYMRSRDTAGTGPWHELYHTGKKPTVAEIGALPISGGNSSGVIGAAGLAVTQTNGQGQGLALYGTNSVDPEYGLMFAQTNKFGGHGYLNGDWATYFNMTGANTRGWIFRNKGVANVASISSEGSAYFNAQVRCGGWFRTTGNQGWFNETYSGGIHMEDTTWVRVYNGKKFHVANTSSDSIHTTGGVMAGGDVTAFSDRRVKDNIKNIPDALAKVMKLNGVTYTRTDTADKEKLHTGVIAQEVEAVLPEAVITTEKGEIKDFKAVAYGNLVGLLIEAIKEQQTQIEELKNGITK</sequence>
<dbReference type="GeneID" id="301338787"/>
<reference evidence="2" key="1">
    <citation type="submission" date="2023-08" db="EMBL/GenBank/DDBJ databases">
        <title>Complete genome sequence of Shewanella oncorhynchi Z-P2, a siderophore putrebactin-producing bacterium.</title>
        <authorList>
            <person name="Zhang Y."/>
        </authorList>
    </citation>
    <scope>NUCLEOTIDE SEQUENCE</scope>
    <source>
        <strain evidence="2">Z-P2</strain>
    </source>
</reference>
<dbReference type="EMBL" id="CP132914">
    <property type="protein sequence ID" value="WMB74232.1"/>
    <property type="molecule type" value="Genomic_DNA"/>
</dbReference>
<organism evidence="2">
    <name type="scientific">Shewanella oncorhynchi</name>
    <dbReference type="NCBI Taxonomy" id="2726434"/>
    <lineage>
        <taxon>Bacteria</taxon>
        <taxon>Pseudomonadati</taxon>
        <taxon>Pseudomonadota</taxon>
        <taxon>Gammaproteobacteria</taxon>
        <taxon>Alteromonadales</taxon>
        <taxon>Shewanellaceae</taxon>
        <taxon>Shewanella</taxon>
    </lineage>
</organism>
<dbReference type="Pfam" id="PF13884">
    <property type="entry name" value="Peptidase_S74"/>
    <property type="match status" value="1"/>
</dbReference>
<gene>
    <name evidence="2" type="ORF">RA178_06345</name>
</gene>